<comment type="caution">
    <text evidence="1">The sequence shown here is derived from an EMBL/GenBank/DDBJ whole genome shotgun (WGS) entry which is preliminary data.</text>
</comment>
<evidence type="ECO:0000313" key="2">
    <source>
        <dbReference type="Proteomes" id="UP000559404"/>
    </source>
</evidence>
<keyword evidence="2" id="KW-1185">Reference proteome</keyword>
<gene>
    <name evidence="1" type="ORF">H1W37_03710</name>
</gene>
<dbReference type="Proteomes" id="UP000559404">
    <property type="component" value="Unassembled WGS sequence"/>
</dbReference>
<dbReference type="AlphaFoldDB" id="A0A838XJN5"/>
<sequence length="68" mass="7369">MADWTEAELAALRRAYASGTSRVSYDGKTVDYGSAEDLLGRIRTIERQIAGTKARPTAGFAGFSRGDR</sequence>
<reference evidence="1 2" key="1">
    <citation type="submission" date="2020-07" db="EMBL/GenBank/DDBJ databases">
        <authorList>
            <person name="Li M."/>
        </authorList>
    </citation>
    <scope>NUCLEOTIDE SEQUENCE [LARGE SCALE GENOMIC DNA]</scope>
    <source>
        <strain evidence="1 2">DSM 23284</strain>
    </source>
</reference>
<name>A0A838XJN5_9HYPH</name>
<protein>
    <recommendedName>
        <fullName evidence="3">GpW protein</fullName>
    </recommendedName>
</protein>
<evidence type="ECO:0008006" key="3">
    <source>
        <dbReference type="Google" id="ProtNLM"/>
    </source>
</evidence>
<evidence type="ECO:0000313" key="1">
    <source>
        <dbReference type="EMBL" id="MBA4610745.1"/>
    </source>
</evidence>
<reference evidence="1 2" key="2">
    <citation type="submission" date="2020-08" db="EMBL/GenBank/DDBJ databases">
        <title>Stappia taiwanensis sp. nov., isolated from a coastal thermal spring.</title>
        <authorList>
            <person name="Kampfer P."/>
        </authorList>
    </citation>
    <scope>NUCLEOTIDE SEQUENCE [LARGE SCALE GENOMIC DNA]</scope>
    <source>
        <strain evidence="1 2">DSM 23284</strain>
    </source>
</reference>
<organism evidence="1 2">
    <name type="scientific">Stappia taiwanensis</name>
    <dbReference type="NCBI Taxonomy" id="992267"/>
    <lineage>
        <taxon>Bacteria</taxon>
        <taxon>Pseudomonadati</taxon>
        <taxon>Pseudomonadota</taxon>
        <taxon>Alphaproteobacteria</taxon>
        <taxon>Hyphomicrobiales</taxon>
        <taxon>Stappiaceae</taxon>
        <taxon>Stappia</taxon>
    </lineage>
</organism>
<dbReference type="RefSeq" id="WP_181758922.1">
    <property type="nucleotide sequence ID" value="NZ_BMCR01000002.1"/>
</dbReference>
<dbReference type="EMBL" id="JACEON010000002">
    <property type="protein sequence ID" value="MBA4610745.1"/>
    <property type="molecule type" value="Genomic_DNA"/>
</dbReference>
<proteinExistence type="predicted"/>
<dbReference type="NCBIfam" id="NF047331">
    <property type="entry name" value="phage_HTJ"/>
    <property type="match status" value="1"/>
</dbReference>
<accession>A0A838XJN5</accession>